<dbReference type="Proteomes" id="UP001285354">
    <property type="component" value="Unassembled WGS sequence"/>
</dbReference>
<sequence>MMSVNKEDCTLATCDVSISSIGYLPSVPGNAFLAAWFGLCLVAQLVLSTKYKTWSHLAGQFFGLILELIGYVARVKLHDDPFNDKMFVIYIITATIAPAFLCYTIYLTFGRIVIVYGTHLSVIPFRLYTIIFVTTDIICLVLQAGGAGWTQAKDIQPETLEKAINVLRAGLGMQVASLSIFIVLSADFAWRVLKKKNLWNTRFVDVRERKRFKPMLIGFFTAAMLILARSAYRIEELSQGFVPPEDNAEILYMIFEGAMIGLASIILVACHPGPVFGSAWKATGFFSKQPKKGEVETGNAGHDVELISEGKHSGSNIHGR</sequence>
<dbReference type="GO" id="GO:0005886">
    <property type="term" value="C:plasma membrane"/>
    <property type="evidence" value="ECO:0007669"/>
    <property type="project" value="TreeGrafter"/>
</dbReference>
<keyword evidence="2 5" id="KW-0812">Transmembrane</keyword>
<keyword evidence="3 5" id="KW-1133">Transmembrane helix</keyword>
<dbReference type="PANTHER" id="PTHR31465">
    <property type="entry name" value="PROTEIN RTA1-RELATED"/>
    <property type="match status" value="1"/>
</dbReference>
<feature type="transmembrane region" description="Helical" evidence="5">
    <location>
        <begin position="252"/>
        <end position="270"/>
    </location>
</feature>
<evidence type="ECO:0000313" key="7">
    <source>
        <dbReference type="Proteomes" id="UP001285354"/>
    </source>
</evidence>
<name>A0AAD9SZ43_9HELO</name>
<feature type="transmembrane region" description="Helical" evidence="5">
    <location>
        <begin position="214"/>
        <end position="232"/>
    </location>
</feature>
<organism evidence="6 7">
    <name type="scientific">Diplocarpon rosae</name>
    <dbReference type="NCBI Taxonomy" id="946125"/>
    <lineage>
        <taxon>Eukaryota</taxon>
        <taxon>Fungi</taxon>
        <taxon>Dikarya</taxon>
        <taxon>Ascomycota</taxon>
        <taxon>Pezizomycotina</taxon>
        <taxon>Leotiomycetes</taxon>
        <taxon>Helotiales</taxon>
        <taxon>Drepanopezizaceae</taxon>
        <taxon>Diplocarpon</taxon>
    </lineage>
</organism>
<dbReference type="EMBL" id="JAUBYV010000006">
    <property type="protein sequence ID" value="KAK2626261.1"/>
    <property type="molecule type" value="Genomic_DNA"/>
</dbReference>
<proteinExistence type="predicted"/>
<feature type="transmembrane region" description="Helical" evidence="5">
    <location>
        <begin position="29"/>
        <end position="47"/>
    </location>
</feature>
<dbReference type="GO" id="GO:0000324">
    <property type="term" value="C:fungal-type vacuole"/>
    <property type="evidence" value="ECO:0007669"/>
    <property type="project" value="TreeGrafter"/>
</dbReference>
<feature type="transmembrane region" description="Helical" evidence="5">
    <location>
        <begin position="87"/>
        <end position="106"/>
    </location>
</feature>
<evidence type="ECO:0000256" key="5">
    <source>
        <dbReference type="SAM" id="Phobius"/>
    </source>
</evidence>
<accession>A0AAD9SZ43</accession>
<comment type="caution">
    <text evidence="6">The sequence shown here is derived from an EMBL/GenBank/DDBJ whole genome shotgun (WGS) entry which is preliminary data.</text>
</comment>
<protein>
    <submittedName>
        <fullName evidence="6">Uncharacterized protein</fullName>
    </submittedName>
</protein>
<evidence type="ECO:0000256" key="1">
    <source>
        <dbReference type="ARBA" id="ARBA00004141"/>
    </source>
</evidence>
<evidence type="ECO:0000256" key="2">
    <source>
        <dbReference type="ARBA" id="ARBA00022692"/>
    </source>
</evidence>
<feature type="transmembrane region" description="Helical" evidence="5">
    <location>
        <begin position="127"/>
        <end position="149"/>
    </location>
</feature>
<keyword evidence="4 5" id="KW-0472">Membrane</keyword>
<evidence type="ECO:0000313" key="6">
    <source>
        <dbReference type="EMBL" id="KAK2626261.1"/>
    </source>
</evidence>
<evidence type="ECO:0000256" key="3">
    <source>
        <dbReference type="ARBA" id="ARBA00022989"/>
    </source>
</evidence>
<dbReference type="Pfam" id="PF04479">
    <property type="entry name" value="RTA1"/>
    <property type="match status" value="1"/>
</dbReference>
<keyword evidence="7" id="KW-1185">Reference proteome</keyword>
<dbReference type="PANTHER" id="PTHR31465:SF9">
    <property type="entry name" value="SPHINGOID LONG-CHAIN BASE TRANSPORTER RSB1"/>
    <property type="match status" value="1"/>
</dbReference>
<comment type="subcellular location">
    <subcellularLocation>
        <location evidence="1">Membrane</location>
        <topology evidence="1">Multi-pass membrane protein</topology>
    </subcellularLocation>
</comment>
<evidence type="ECO:0000256" key="4">
    <source>
        <dbReference type="ARBA" id="ARBA00023136"/>
    </source>
</evidence>
<dbReference type="AlphaFoldDB" id="A0AAD9SZ43"/>
<reference evidence="6" key="1">
    <citation type="submission" date="2023-06" db="EMBL/GenBank/DDBJ databases">
        <title>Draft genome of Marssonina rosae.</title>
        <authorList>
            <person name="Cheng Q."/>
        </authorList>
    </citation>
    <scope>NUCLEOTIDE SEQUENCE</scope>
    <source>
        <strain evidence="6">R4</strain>
    </source>
</reference>
<dbReference type="InterPro" id="IPR007568">
    <property type="entry name" value="RTA1"/>
</dbReference>
<feature type="transmembrane region" description="Helical" evidence="5">
    <location>
        <begin position="169"/>
        <end position="193"/>
    </location>
</feature>
<feature type="transmembrane region" description="Helical" evidence="5">
    <location>
        <begin position="54"/>
        <end position="75"/>
    </location>
</feature>
<gene>
    <name evidence="6" type="ORF">QTJ16_004523</name>
</gene>